<protein>
    <recommendedName>
        <fullName evidence="2">Nucleotide-diphospho-sugar transferase domain-containing protein</fullName>
    </recommendedName>
</protein>
<sequence>MFDSNRMASSLLFFGAAIVIGYIANKFKSDYKDSNDYDIIKKYVLNDSPLYGHNRPKLWIHTKYDVNARQWKDFYSRNTTDLNQPYIHLTIKSIINHCSNDFNICLIDDETFSKIIPGWDIDVLRAPEPFKSHYRELGLMNLIYEYGGMIVPNSFICSKNLIDFYNESIEGNKPFVCENICRNSNQFRQKRKLLFCPDTFFMGAPKHNETIGELLEYLKQHNKYPHFQEEADFLGYSSHWCMGAIERGQMTLISGQKIGVKTKKKKTIMLEELMEENYLDLTSDCVGIYLPADEILIRPKYQWFAVMPARDLLETRIIAVKHLKASMVDANDEYHKDSKIKSIVAI</sequence>
<reference evidence="1" key="1">
    <citation type="journal article" date="2020" name="Nature">
        <title>Giant virus diversity and host interactions through global metagenomics.</title>
        <authorList>
            <person name="Schulz F."/>
            <person name="Roux S."/>
            <person name="Paez-Espino D."/>
            <person name="Jungbluth S."/>
            <person name="Walsh D.A."/>
            <person name="Denef V.J."/>
            <person name="McMahon K.D."/>
            <person name="Konstantinidis K.T."/>
            <person name="Eloe-Fadrosh E.A."/>
            <person name="Kyrpides N.C."/>
            <person name="Woyke T."/>
        </authorList>
    </citation>
    <scope>NUCLEOTIDE SEQUENCE</scope>
    <source>
        <strain evidence="1">GVMAG-M-3300010158-13</strain>
    </source>
</reference>
<dbReference type="AlphaFoldDB" id="A0A6C0B8R8"/>
<name>A0A6C0B8R8_9ZZZZ</name>
<accession>A0A6C0B8R8</accession>
<proteinExistence type="predicted"/>
<evidence type="ECO:0000313" key="1">
    <source>
        <dbReference type="EMBL" id="QHS87898.1"/>
    </source>
</evidence>
<organism evidence="1">
    <name type="scientific">viral metagenome</name>
    <dbReference type="NCBI Taxonomy" id="1070528"/>
    <lineage>
        <taxon>unclassified sequences</taxon>
        <taxon>metagenomes</taxon>
        <taxon>organismal metagenomes</taxon>
    </lineage>
</organism>
<dbReference type="EMBL" id="MN739089">
    <property type="protein sequence ID" value="QHS87898.1"/>
    <property type="molecule type" value="Genomic_DNA"/>
</dbReference>
<evidence type="ECO:0008006" key="2">
    <source>
        <dbReference type="Google" id="ProtNLM"/>
    </source>
</evidence>